<protein>
    <submittedName>
        <fullName evidence="2">Uncharacterized protein</fullName>
    </submittedName>
</protein>
<dbReference type="Proteomes" id="UP000593567">
    <property type="component" value="Unassembled WGS sequence"/>
</dbReference>
<keyword evidence="1" id="KW-1133">Transmembrane helix</keyword>
<keyword evidence="1" id="KW-0812">Transmembrane</keyword>
<keyword evidence="3" id="KW-1185">Reference proteome</keyword>
<accession>A0A7J7JAX5</accession>
<reference evidence="2" key="1">
    <citation type="submission" date="2020-06" db="EMBL/GenBank/DDBJ databases">
        <title>Draft genome of Bugula neritina, a colonial animal packing powerful symbionts and potential medicines.</title>
        <authorList>
            <person name="Rayko M."/>
        </authorList>
    </citation>
    <scope>NUCLEOTIDE SEQUENCE [LARGE SCALE GENOMIC DNA]</scope>
    <source>
        <strain evidence="2">Kwan_BN1</strain>
    </source>
</reference>
<keyword evidence="1" id="KW-0472">Membrane</keyword>
<proteinExistence type="predicted"/>
<dbReference type="EMBL" id="VXIV02002800">
    <property type="protein sequence ID" value="KAF6022816.1"/>
    <property type="molecule type" value="Genomic_DNA"/>
</dbReference>
<organism evidence="2 3">
    <name type="scientific">Bugula neritina</name>
    <name type="common">Brown bryozoan</name>
    <name type="synonym">Sertularia neritina</name>
    <dbReference type="NCBI Taxonomy" id="10212"/>
    <lineage>
        <taxon>Eukaryota</taxon>
        <taxon>Metazoa</taxon>
        <taxon>Spiralia</taxon>
        <taxon>Lophotrochozoa</taxon>
        <taxon>Bryozoa</taxon>
        <taxon>Gymnolaemata</taxon>
        <taxon>Cheilostomatida</taxon>
        <taxon>Flustrina</taxon>
        <taxon>Buguloidea</taxon>
        <taxon>Bugulidae</taxon>
        <taxon>Bugula</taxon>
    </lineage>
</organism>
<feature type="transmembrane region" description="Helical" evidence="1">
    <location>
        <begin position="25"/>
        <end position="47"/>
    </location>
</feature>
<comment type="caution">
    <text evidence="2">The sequence shown here is derived from an EMBL/GenBank/DDBJ whole genome shotgun (WGS) entry which is preliminary data.</text>
</comment>
<gene>
    <name evidence="2" type="ORF">EB796_018850</name>
</gene>
<dbReference type="AlphaFoldDB" id="A0A7J7JAX5"/>
<name>A0A7J7JAX5_BUGNE</name>
<evidence type="ECO:0000313" key="2">
    <source>
        <dbReference type="EMBL" id="KAF6022816.1"/>
    </source>
</evidence>
<sequence length="76" mass="8580">MCNSLIAEYTTCTTHSIYFARFVHFSGAIFIAKLLFAAYNIILYFHLSHYVCICSCNNPSVLAISGCNFFIQNNVI</sequence>
<evidence type="ECO:0000256" key="1">
    <source>
        <dbReference type="SAM" id="Phobius"/>
    </source>
</evidence>
<evidence type="ECO:0000313" key="3">
    <source>
        <dbReference type="Proteomes" id="UP000593567"/>
    </source>
</evidence>